<evidence type="ECO:0000313" key="4">
    <source>
        <dbReference type="Proteomes" id="UP000016412"/>
    </source>
</evidence>
<reference evidence="4 5" key="1">
    <citation type="submission" date="2013-08" db="EMBL/GenBank/DDBJ databases">
        <authorList>
            <person name="Durkin A.S."/>
            <person name="Haft D.R."/>
            <person name="McCorrison J."/>
            <person name="Torralba M."/>
            <person name="Gillis M."/>
            <person name="Haft D.H."/>
            <person name="Methe B."/>
            <person name="Sutton G."/>
            <person name="Nelson K.E."/>
        </authorList>
    </citation>
    <scope>NUCLEOTIDE SEQUENCE [LARGE SCALE GENOMIC DNA]</scope>
    <source>
        <strain evidence="3 5">ATCC 35536</strain>
        <strain evidence="2 4">VPI DR56BR1116</strain>
    </source>
</reference>
<evidence type="ECO:0000313" key="2">
    <source>
        <dbReference type="EMBL" id="ERF61069.1"/>
    </source>
</evidence>
<comment type="caution">
    <text evidence="2">The sequence shown here is derived from an EMBL/GenBank/DDBJ whole genome shotgun (WGS) entry which is preliminary data.</text>
</comment>
<feature type="chain" id="PRO_5004630263" description="Lipoprotein" evidence="1">
    <location>
        <begin position="21"/>
        <end position="66"/>
    </location>
</feature>
<name>U2LLA8_TRESO</name>
<gene>
    <name evidence="3" type="ORF">HMPREF0860_0658</name>
    <name evidence="2" type="ORF">HMPREF1325_1630</name>
</gene>
<dbReference type="RefSeq" id="WP_021329911.1">
    <property type="nucleotide sequence ID" value="NZ_AUZJ01000017.1"/>
</dbReference>
<dbReference type="EMBL" id="AUZJ01000017">
    <property type="protein sequence ID" value="ERF61069.1"/>
    <property type="molecule type" value="Genomic_DNA"/>
</dbReference>
<evidence type="ECO:0000313" key="5">
    <source>
        <dbReference type="Proteomes" id="UP000016646"/>
    </source>
</evidence>
<feature type="signal peptide" evidence="1">
    <location>
        <begin position="1"/>
        <end position="20"/>
    </location>
</feature>
<keyword evidence="5" id="KW-1185">Reference proteome</keyword>
<sequence length="66" mass="7141">MKKKVFVCCAVLVVLGAAFAENAEPESPWDFSITTDFAYYPKSDTIPSAGGGTFCAADRFVRRSEA</sequence>
<dbReference type="Proteomes" id="UP000016646">
    <property type="component" value="Unassembled WGS sequence"/>
</dbReference>
<evidence type="ECO:0000256" key="1">
    <source>
        <dbReference type="SAM" id="SignalP"/>
    </source>
</evidence>
<proteinExistence type="predicted"/>
<dbReference type="AlphaFoldDB" id="U2LLA8"/>
<dbReference type="STRING" id="1125725.HMPREF1325_1630"/>
<dbReference type="PATRIC" id="fig|1125725.3.peg.915"/>
<keyword evidence="1" id="KW-0732">Signal</keyword>
<organism evidence="2 4">
    <name type="scientific">Treponema socranskii subsp. socranskii VPI DR56BR1116 = ATCC 35536</name>
    <dbReference type="NCBI Taxonomy" id="1125725"/>
    <lineage>
        <taxon>Bacteria</taxon>
        <taxon>Pseudomonadati</taxon>
        <taxon>Spirochaetota</taxon>
        <taxon>Spirochaetia</taxon>
        <taxon>Spirochaetales</taxon>
        <taxon>Treponemataceae</taxon>
        <taxon>Treponema</taxon>
    </lineage>
</organism>
<protein>
    <recommendedName>
        <fullName evidence="6">Lipoprotein</fullName>
    </recommendedName>
</protein>
<evidence type="ECO:0000313" key="3">
    <source>
        <dbReference type="EMBL" id="ERK05021.1"/>
    </source>
</evidence>
<evidence type="ECO:0008006" key="6">
    <source>
        <dbReference type="Google" id="ProtNLM"/>
    </source>
</evidence>
<dbReference type="Proteomes" id="UP000016412">
    <property type="component" value="Unassembled WGS sequence"/>
</dbReference>
<dbReference type="EMBL" id="AVQI01000006">
    <property type="protein sequence ID" value="ERK05021.1"/>
    <property type="molecule type" value="Genomic_DNA"/>
</dbReference>
<accession>U2LLA8</accession>